<comment type="subcellular location">
    <subcellularLocation>
        <location evidence="1">Lysosome membrane</location>
        <topology evidence="1">Multi-pass membrane protein</topology>
    </subcellularLocation>
</comment>
<keyword evidence="3 19" id="KW-0812">Transmembrane</keyword>
<keyword evidence="5" id="KW-0769">Symport</keyword>
<evidence type="ECO:0000256" key="17">
    <source>
        <dbReference type="ARBA" id="ARBA00042515"/>
    </source>
</evidence>
<keyword evidence="8" id="KW-0325">Glycoprotein</keyword>
<sequence length="519" mass="57589">RCLGAAWRSSWPGSPSPCCCCLGRSSAGASRRGIRGRRRRGSCLRRALQRRELKGNPDMRKVLLVEPVIVIYTFAFFLTVPLIQQYIYRRLWEEASNSSLIENNNTTYCELNKSNPTYIKQKEVQEKASLFLMQLDLTGAVPSILVAIVLVADGDRHGRKKSLVLPSVGAFISNAFLGALSYFSLSLSILFAVAFFGSLFGSMATFLGGAFAFIADLCKEEKQKTIRIAVVDLIFGLVSGLAGLTSGYFIRGLGFPWTFVVASLLHFINIFYITFWLEDTVRVQQHASVSCTEGLKETFSGVYMLFKTSPCKKRTLIILLLVTFMMYFFTSIGGNSLFTLYELDEPLCWNELYIGYGAAAFTSVSLTSFLGVYLFSHCLRDIYIVFIGIFSYIGGMVMTAFAKTTLLMFLMRVPSLLCFMPIPVLRSMMSKVVLASEQGAVFACIACLEVMSSAISFAVFNSLYAATVAWFPGFSFLLSAGLCILPLGILCWLMCTSWHEEDLASLEYEEISSEESIGS</sequence>
<dbReference type="OrthoDB" id="3026777at2759"/>
<feature type="transmembrane region" description="Helical" evidence="19">
    <location>
        <begin position="131"/>
        <end position="151"/>
    </location>
</feature>
<feature type="transmembrane region" description="Helical" evidence="19">
    <location>
        <begin position="353"/>
        <end position="375"/>
    </location>
</feature>
<dbReference type="Proteomes" id="UP000765507">
    <property type="component" value="Unassembled WGS sequence"/>
</dbReference>
<evidence type="ECO:0000313" key="21">
    <source>
        <dbReference type="Proteomes" id="UP000765507"/>
    </source>
</evidence>
<evidence type="ECO:0000256" key="14">
    <source>
        <dbReference type="ARBA" id="ARBA00036597"/>
    </source>
</evidence>
<dbReference type="Pfam" id="PF07690">
    <property type="entry name" value="MFS_1"/>
    <property type="match status" value="1"/>
</dbReference>
<keyword evidence="6 19" id="KW-1133">Transmembrane helix</keyword>
<dbReference type="GO" id="GO:0034486">
    <property type="term" value="P:vacuolar transmembrane transport"/>
    <property type="evidence" value="ECO:0007669"/>
    <property type="project" value="TreeGrafter"/>
</dbReference>
<evidence type="ECO:0000256" key="6">
    <source>
        <dbReference type="ARBA" id="ARBA00022989"/>
    </source>
</evidence>
<evidence type="ECO:0000256" key="3">
    <source>
        <dbReference type="ARBA" id="ARBA00022692"/>
    </source>
</evidence>
<comment type="catalytic activity">
    <reaction evidence="14">
        <text>glycocholate(out) + n H(+)(out) = glycocholate(in) + n H(+)(in)</text>
        <dbReference type="Rhea" id="RHEA:75503"/>
        <dbReference type="ChEBI" id="CHEBI:15378"/>
        <dbReference type="ChEBI" id="CHEBI:29746"/>
    </reaction>
</comment>
<dbReference type="Gene3D" id="1.20.1250.20">
    <property type="entry name" value="MFS general substrate transporter like domains"/>
    <property type="match status" value="1"/>
</dbReference>
<evidence type="ECO:0000256" key="5">
    <source>
        <dbReference type="ARBA" id="ARBA00022847"/>
    </source>
</evidence>
<evidence type="ECO:0000256" key="18">
    <source>
        <dbReference type="ARBA" id="ARBA00048746"/>
    </source>
</evidence>
<evidence type="ECO:0000256" key="16">
    <source>
        <dbReference type="ARBA" id="ARBA00040938"/>
    </source>
</evidence>
<comment type="catalytic activity">
    <reaction evidence="10">
        <text>dehydroepiandrosterone 3-sulfate(out) + n H(+)(out) = dehydroepiandrosterone 3-sulfate(in) + n H(+)(in)</text>
        <dbReference type="Rhea" id="RHEA:75487"/>
        <dbReference type="ChEBI" id="CHEBI:15378"/>
        <dbReference type="ChEBI" id="CHEBI:57905"/>
    </reaction>
</comment>
<gene>
    <name evidence="20" type="primary">SLC46A3</name>
    <name evidence="20" type="ORF">G0U57_006109</name>
</gene>
<comment type="catalytic activity">
    <reaction evidence="18">
        <text>taurocholate(out) + n H(+)(out) = taurocholate(in) + n H(+)(in)</text>
        <dbReference type="Rhea" id="RHEA:75507"/>
        <dbReference type="ChEBI" id="CHEBI:15378"/>
        <dbReference type="ChEBI" id="CHEBI:36257"/>
    </reaction>
</comment>
<comment type="catalytic activity">
    <reaction evidence="11">
        <text>cholate(out) + n H(+)(out) = cholate(in) + n H(+)(in)</text>
        <dbReference type="Rhea" id="RHEA:75499"/>
        <dbReference type="ChEBI" id="CHEBI:15378"/>
        <dbReference type="ChEBI" id="CHEBI:29747"/>
    </reaction>
</comment>
<feature type="non-terminal residue" evidence="20">
    <location>
        <position position="519"/>
    </location>
</feature>
<evidence type="ECO:0000256" key="2">
    <source>
        <dbReference type="ARBA" id="ARBA00022448"/>
    </source>
</evidence>
<evidence type="ECO:0000256" key="12">
    <source>
        <dbReference type="ARBA" id="ARBA00036178"/>
    </source>
</evidence>
<evidence type="ECO:0000256" key="15">
    <source>
        <dbReference type="ARBA" id="ARBA00038227"/>
    </source>
</evidence>
<evidence type="ECO:0000256" key="9">
    <source>
        <dbReference type="ARBA" id="ARBA00023228"/>
    </source>
</evidence>
<accession>A0A8T1SKU3</accession>
<feature type="transmembrane region" description="Helical" evidence="19">
    <location>
        <begin position="470"/>
        <end position="495"/>
    </location>
</feature>
<dbReference type="InterPro" id="IPR036259">
    <property type="entry name" value="MFS_trans_sf"/>
</dbReference>
<keyword evidence="21" id="KW-1185">Reference proteome</keyword>
<evidence type="ECO:0000256" key="8">
    <source>
        <dbReference type="ARBA" id="ARBA00023180"/>
    </source>
</evidence>
<dbReference type="GO" id="GO:0015293">
    <property type="term" value="F:symporter activity"/>
    <property type="evidence" value="ECO:0007669"/>
    <property type="project" value="UniProtKB-KW"/>
</dbReference>
<reference evidence="20 21" key="1">
    <citation type="journal article" date="2020" name="G3 (Bethesda)">
        <title>Draft Genome of the Common Snapping Turtle, Chelydra serpentina, a Model for Phenotypic Plasticity in Reptiles.</title>
        <authorList>
            <person name="Das D."/>
            <person name="Singh S.K."/>
            <person name="Bierstedt J."/>
            <person name="Erickson A."/>
            <person name="Galli G.L.J."/>
            <person name="Crossley D.A. 2nd"/>
            <person name="Rhen T."/>
        </authorList>
    </citation>
    <scope>NUCLEOTIDE SEQUENCE [LARGE SCALE GENOMIC DNA]</scope>
    <source>
        <strain evidence="20">KW</strain>
    </source>
</reference>
<evidence type="ECO:0000256" key="1">
    <source>
        <dbReference type="ARBA" id="ARBA00004155"/>
    </source>
</evidence>
<evidence type="ECO:0000256" key="10">
    <source>
        <dbReference type="ARBA" id="ARBA00035788"/>
    </source>
</evidence>
<feature type="transmembrane region" description="Helical" evidence="19">
    <location>
        <begin position="62"/>
        <end position="83"/>
    </location>
</feature>
<dbReference type="EMBL" id="JAHGAV010000184">
    <property type="protein sequence ID" value="KAG6929255.1"/>
    <property type="molecule type" value="Genomic_DNA"/>
</dbReference>
<comment type="similarity">
    <text evidence="15">Belongs to the major facilitator superfamily. SLC46A family.</text>
</comment>
<comment type="catalytic activity">
    <reaction evidence="13">
        <text>25-hydroxyvitamin D3 sulfate(out) + n H(+)(out) = 25-hydroxyvitamin D3 sulfate(in) + n H(+)(in)</text>
        <dbReference type="Rhea" id="RHEA:75491"/>
        <dbReference type="ChEBI" id="CHEBI:15378"/>
        <dbReference type="ChEBI" id="CHEBI:194336"/>
    </reaction>
</comment>
<evidence type="ECO:0000256" key="19">
    <source>
        <dbReference type="SAM" id="Phobius"/>
    </source>
</evidence>
<keyword evidence="7 19" id="KW-0472">Membrane</keyword>
<feature type="transmembrane region" description="Helical" evidence="19">
    <location>
        <begin position="226"/>
        <end position="250"/>
    </location>
</feature>
<evidence type="ECO:0000313" key="20">
    <source>
        <dbReference type="EMBL" id="KAG6929255.1"/>
    </source>
</evidence>
<evidence type="ECO:0000256" key="4">
    <source>
        <dbReference type="ARBA" id="ARBA00022729"/>
    </source>
</evidence>
<proteinExistence type="inferred from homology"/>
<dbReference type="SUPFAM" id="SSF103473">
    <property type="entry name" value="MFS general substrate transporter"/>
    <property type="match status" value="1"/>
</dbReference>
<protein>
    <recommendedName>
        <fullName evidence="16">Lysosomal proton-coupled steroid conjugate and bile acid symporter SLC46A3</fullName>
    </recommendedName>
    <alternativeName>
        <fullName evidence="17">Solute carrier family 46 member 3</fullName>
    </alternativeName>
</protein>
<dbReference type="PANTHER" id="PTHR23507:SF9">
    <property type="entry name" value="LYSOSOMAL PROTON-COUPLED STEROID CONJUGATE AND BILE ACID SYMPORTER SLC46A3"/>
    <property type="match status" value="1"/>
</dbReference>
<dbReference type="InterPro" id="IPR011701">
    <property type="entry name" value="MFS"/>
</dbReference>
<feature type="transmembrane region" description="Helical" evidence="19">
    <location>
        <begin position="256"/>
        <end position="277"/>
    </location>
</feature>
<feature type="transmembrane region" description="Helical" evidence="19">
    <location>
        <begin position="382"/>
        <end position="401"/>
    </location>
</feature>
<keyword evidence="4" id="KW-0732">Signal</keyword>
<evidence type="ECO:0000256" key="13">
    <source>
        <dbReference type="ARBA" id="ARBA00036498"/>
    </source>
</evidence>
<feature type="transmembrane region" description="Helical" evidence="19">
    <location>
        <begin position="440"/>
        <end position="464"/>
    </location>
</feature>
<evidence type="ECO:0000256" key="7">
    <source>
        <dbReference type="ARBA" id="ARBA00023136"/>
    </source>
</evidence>
<comment type="caution">
    <text evidence="20">The sequence shown here is derived from an EMBL/GenBank/DDBJ whole genome shotgun (WGS) entry which is preliminary data.</text>
</comment>
<dbReference type="GO" id="GO:0005765">
    <property type="term" value="C:lysosomal membrane"/>
    <property type="evidence" value="ECO:0007669"/>
    <property type="project" value="UniProtKB-SubCell"/>
</dbReference>
<dbReference type="AlphaFoldDB" id="A0A8T1SKU3"/>
<dbReference type="PANTHER" id="PTHR23507">
    <property type="entry name" value="ZGC:174356"/>
    <property type="match status" value="1"/>
</dbReference>
<organism evidence="20 21">
    <name type="scientific">Chelydra serpentina</name>
    <name type="common">Snapping turtle</name>
    <name type="synonym">Testudo serpentina</name>
    <dbReference type="NCBI Taxonomy" id="8475"/>
    <lineage>
        <taxon>Eukaryota</taxon>
        <taxon>Metazoa</taxon>
        <taxon>Chordata</taxon>
        <taxon>Craniata</taxon>
        <taxon>Vertebrata</taxon>
        <taxon>Euteleostomi</taxon>
        <taxon>Archelosauria</taxon>
        <taxon>Testudinata</taxon>
        <taxon>Testudines</taxon>
        <taxon>Cryptodira</taxon>
        <taxon>Durocryptodira</taxon>
        <taxon>Americhelydia</taxon>
        <taxon>Chelydroidea</taxon>
        <taxon>Chelydridae</taxon>
        <taxon>Chelydra</taxon>
    </lineage>
</organism>
<comment type="catalytic activity">
    <reaction evidence="12">
        <text>estrone 3-sulfate(out) + n H(+)(out) = estrone 3-sulfate(in) + n H(+)(in)</text>
        <dbReference type="Rhea" id="RHEA:75483"/>
        <dbReference type="ChEBI" id="CHEBI:15378"/>
        <dbReference type="ChEBI" id="CHEBI:60050"/>
    </reaction>
</comment>
<feature type="transmembrane region" description="Helical" evidence="19">
    <location>
        <begin position="316"/>
        <end position="341"/>
    </location>
</feature>
<keyword evidence="9" id="KW-0458">Lysosome</keyword>
<name>A0A8T1SKU3_CHESE</name>
<keyword evidence="2" id="KW-0813">Transport</keyword>
<evidence type="ECO:0000256" key="11">
    <source>
        <dbReference type="ARBA" id="ARBA00035844"/>
    </source>
</evidence>
<feature type="transmembrane region" description="Helical" evidence="19">
    <location>
        <begin position="163"/>
        <end position="183"/>
    </location>
</feature>
<feature type="transmembrane region" description="Helical" evidence="19">
    <location>
        <begin position="189"/>
        <end position="214"/>
    </location>
</feature>